<keyword evidence="2" id="KW-1185">Reference proteome</keyword>
<protein>
    <submittedName>
        <fullName evidence="1">Uncharacterized protein</fullName>
    </submittedName>
</protein>
<gene>
    <name evidence="1" type="ORF">RE6C_00552</name>
</gene>
<evidence type="ECO:0000313" key="1">
    <source>
        <dbReference type="EMBL" id="EMB18756.1"/>
    </source>
</evidence>
<reference evidence="1" key="1">
    <citation type="submission" date="2012-11" db="EMBL/GenBank/DDBJ databases">
        <title>Permanent draft genomes of Rhodopirellula europaea strain SH398 and 6C.</title>
        <authorList>
            <person name="Richter M."/>
            <person name="Richter-Heitmann T."/>
            <person name="Frank C."/>
            <person name="Harder J."/>
            <person name="Glockner F.O."/>
        </authorList>
    </citation>
    <scope>NUCLEOTIDE SEQUENCE</scope>
    <source>
        <strain evidence="1">6C</strain>
    </source>
</reference>
<dbReference type="AlphaFoldDB" id="M2A9D1"/>
<name>M2A9D1_9BACT</name>
<dbReference type="PATRIC" id="fig|1263867.3.peg.595"/>
<organism evidence="1 2">
    <name type="scientific">Rhodopirellula europaea 6C</name>
    <dbReference type="NCBI Taxonomy" id="1263867"/>
    <lineage>
        <taxon>Bacteria</taxon>
        <taxon>Pseudomonadati</taxon>
        <taxon>Planctomycetota</taxon>
        <taxon>Planctomycetia</taxon>
        <taxon>Pirellulales</taxon>
        <taxon>Pirellulaceae</taxon>
        <taxon>Rhodopirellula</taxon>
    </lineage>
</organism>
<proteinExistence type="predicted"/>
<accession>M2A9D1</accession>
<comment type="caution">
    <text evidence="1">The sequence shown here is derived from an EMBL/GenBank/DDBJ whole genome shotgun (WGS) entry which is preliminary data.</text>
</comment>
<reference evidence="1" key="2">
    <citation type="journal article" date="2013" name="Mar. Genomics">
        <title>Expression of sulfatases in Rhodopirellula baltica and the diversity of sulfatases in the genus Rhodopirellula.</title>
        <authorList>
            <person name="Wegner C.E."/>
            <person name="Richter-Heitmann T."/>
            <person name="Klindworth A."/>
            <person name="Klockow C."/>
            <person name="Richter M."/>
            <person name="Achstetter T."/>
            <person name="Glockner F.O."/>
            <person name="Harder J."/>
        </authorList>
    </citation>
    <scope>NUCLEOTIDE SEQUENCE [LARGE SCALE GENOMIC DNA]</scope>
    <source>
        <strain evidence="1">6C</strain>
    </source>
</reference>
<dbReference type="Proteomes" id="UP000011529">
    <property type="component" value="Unassembled WGS sequence"/>
</dbReference>
<dbReference type="EMBL" id="ANMO01000028">
    <property type="protein sequence ID" value="EMB18756.1"/>
    <property type="molecule type" value="Genomic_DNA"/>
</dbReference>
<sequence>MNFLTLSFYHILSTTIVNRGGNRAASIDTNHERTDVHSLTGCKLRNPRRQFLDGFTTHFVMTSV</sequence>
<evidence type="ECO:0000313" key="2">
    <source>
        <dbReference type="Proteomes" id="UP000011529"/>
    </source>
</evidence>